<dbReference type="OrthoDB" id="8562712at2"/>
<keyword evidence="2" id="KW-0560">Oxidoreductase</keyword>
<dbReference type="InterPro" id="IPR004360">
    <property type="entry name" value="Glyas_Fos-R_dOase_dom"/>
</dbReference>
<dbReference type="RefSeq" id="WP_042629088.1">
    <property type="nucleotide sequence ID" value="NZ_BSTO01000008.1"/>
</dbReference>
<proteinExistence type="predicted"/>
<organism evidence="2 3">
    <name type="scientific">Burkholderia plantarii</name>
    <dbReference type="NCBI Taxonomy" id="41899"/>
    <lineage>
        <taxon>Bacteria</taxon>
        <taxon>Pseudomonadati</taxon>
        <taxon>Pseudomonadota</taxon>
        <taxon>Betaproteobacteria</taxon>
        <taxon>Burkholderiales</taxon>
        <taxon>Burkholderiaceae</taxon>
        <taxon>Burkholderia</taxon>
    </lineage>
</organism>
<dbReference type="Gene3D" id="3.10.180.10">
    <property type="entry name" value="2,3-Dihydroxybiphenyl 1,2-Dioxygenase, domain 1"/>
    <property type="match status" value="1"/>
</dbReference>
<sequence>MYLDHATFVTDDLDALCRFFADVVGLEAGPRPPFSVEGRWFYLGGRPAIHLIRAALPATAAPGVPRIDHVALRVDERAEWEALLGRLAGRRIAYRLGEVPLTNELQLFVPIAPGVTVEFVTTSHRAPA</sequence>
<dbReference type="GO" id="GO:0051213">
    <property type="term" value="F:dioxygenase activity"/>
    <property type="evidence" value="ECO:0007669"/>
    <property type="project" value="UniProtKB-KW"/>
</dbReference>
<dbReference type="Pfam" id="PF00903">
    <property type="entry name" value="Glyoxalase"/>
    <property type="match status" value="1"/>
</dbReference>
<dbReference type="KEGG" id="bpla:bpln_2g28370"/>
<dbReference type="KEGG" id="bgp:BGL_2c28370"/>
<dbReference type="InterPro" id="IPR037523">
    <property type="entry name" value="VOC_core"/>
</dbReference>
<dbReference type="Proteomes" id="UP000031838">
    <property type="component" value="Chromosome 2"/>
</dbReference>
<dbReference type="HOGENOM" id="CLU_046006_12_4_4"/>
<dbReference type="EMBL" id="CP002581">
    <property type="protein sequence ID" value="AJK50891.1"/>
    <property type="molecule type" value="Genomic_DNA"/>
</dbReference>
<protein>
    <submittedName>
        <fullName evidence="2">Putative glyoxalase/bleomycin resistance protein/dioxygenase</fullName>
    </submittedName>
</protein>
<keyword evidence="3" id="KW-1185">Reference proteome</keyword>
<dbReference type="SUPFAM" id="SSF54593">
    <property type="entry name" value="Glyoxalase/Bleomycin resistance protein/Dihydroxybiphenyl dioxygenase"/>
    <property type="match status" value="1"/>
</dbReference>
<accession>A0A0B6SFA5</accession>
<evidence type="ECO:0000313" key="3">
    <source>
        <dbReference type="Proteomes" id="UP000031838"/>
    </source>
</evidence>
<evidence type="ECO:0000313" key="2">
    <source>
        <dbReference type="EMBL" id="AJK50891.1"/>
    </source>
</evidence>
<name>A0A0B6SFA5_BURPL</name>
<gene>
    <name evidence="2" type="ORF">BGL_2c28370</name>
</gene>
<dbReference type="InterPro" id="IPR029068">
    <property type="entry name" value="Glyas_Bleomycin-R_OHBP_Dase"/>
</dbReference>
<feature type="domain" description="VOC" evidence="1">
    <location>
        <begin position="2"/>
        <end position="122"/>
    </location>
</feature>
<dbReference type="AlphaFoldDB" id="A0A0B6SFA5"/>
<reference evidence="3" key="1">
    <citation type="submission" date="2011-03" db="EMBL/GenBank/DDBJ databases">
        <authorList>
            <person name="Voget S."/>
            <person name="Streit W.R."/>
            <person name="Jaeger K.E."/>
            <person name="Daniel R."/>
        </authorList>
    </citation>
    <scope>NUCLEOTIDE SEQUENCE [LARGE SCALE GENOMIC DNA]</scope>
    <source>
        <strain evidence="3">PG1</strain>
    </source>
</reference>
<keyword evidence="2" id="KW-0223">Dioxygenase</keyword>
<evidence type="ECO:0000259" key="1">
    <source>
        <dbReference type="PROSITE" id="PS51819"/>
    </source>
</evidence>
<reference evidence="2 3" key="2">
    <citation type="journal article" date="2016" name="Appl. Microbiol. Biotechnol.">
        <title>Mutations improving production and secretion of extracellular lipase by Burkholderia glumae PG1.</title>
        <authorList>
            <person name="Knapp A."/>
            <person name="Voget S."/>
            <person name="Gao R."/>
            <person name="Zaburannyi N."/>
            <person name="Krysciak D."/>
            <person name="Breuer M."/>
            <person name="Hauer B."/>
            <person name="Streit W.R."/>
            <person name="Muller R."/>
            <person name="Daniel R."/>
            <person name="Jaeger K.E."/>
        </authorList>
    </citation>
    <scope>NUCLEOTIDE SEQUENCE [LARGE SCALE GENOMIC DNA]</scope>
    <source>
        <strain evidence="2 3">PG1</strain>
    </source>
</reference>
<dbReference type="PROSITE" id="PS51819">
    <property type="entry name" value="VOC"/>
    <property type="match status" value="1"/>
</dbReference>